<proteinExistence type="predicted"/>
<comment type="caution">
    <text evidence="1">The sequence shown here is derived from an EMBL/GenBank/DDBJ whole genome shotgun (WGS) entry which is preliminary data.</text>
</comment>
<accession>A0ABU5ZRD7</accession>
<gene>
    <name evidence="1" type="ORF">U6A24_01675</name>
</gene>
<sequence length="52" mass="5582">MGLTSYGQPVTNLKESNFKVDPLIVGPGVYVFVVAVNDNGKKDQTLTSVLID</sequence>
<evidence type="ECO:0008006" key="3">
    <source>
        <dbReference type="Google" id="ProtNLM"/>
    </source>
</evidence>
<dbReference type="Proteomes" id="UP001327027">
    <property type="component" value="Unassembled WGS sequence"/>
</dbReference>
<keyword evidence="2" id="KW-1185">Reference proteome</keyword>
<organism evidence="1 2">
    <name type="scientific">Aquimarina gracilis</name>
    <dbReference type="NCBI Taxonomy" id="874422"/>
    <lineage>
        <taxon>Bacteria</taxon>
        <taxon>Pseudomonadati</taxon>
        <taxon>Bacteroidota</taxon>
        <taxon>Flavobacteriia</taxon>
        <taxon>Flavobacteriales</taxon>
        <taxon>Flavobacteriaceae</taxon>
        <taxon>Aquimarina</taxon>
    </lineage>
</organism>
<dbReference type="EMBL" id="JAYKLX010000001">
    <property type="protein sequence ID" value="MEB3344147.1"/>
    <property type="molecule type" value="Genomic_DNA"/>
</dbReference>
<evidence type="ECO:0000313" key="1">
    <source>
        <dbReference type="EMBL" id="MEB3344147.1"/>
    </source>
</evidence>
<protein>
    <recommendedName>
        <fullName evidence="3">Secreted protein (Por secretion system target)</fullName>
    </recommendedName>
</protein>
<dbReference type="RefSeq" id="WP_324178199.1">
    <property type="nucleotide sequence ID" value="NZ_BAABAW010000016.1"/>
</dbReference>
<reference evidence="1 2" key="1">
    <citation type="journal article" date="2013" name="Int. J. Syst. Evol. Microbiol.">
        <title>Aquimarina gracilis sp. nov., isolated from the gut microflora of a mussel, Mytilus coruscus, and emended description of Aquimarina spongiae.</title>
        <authorList>
            <person name="Park S.C."/>
            <person name="Choe H.N."/>
            <person name="Baik K.S."/>
            <person name="Seong C.N."/>
        </authorList>
    </citation>
    <scope>NUCLEOTIDE SEQUENCE [LARGE SCALE GENOMIC DNA]</scope>
    <source>
        <strain evidence="1 2">PSC32</strain>
    </source>
</reference>
<evidence type="ECO:0000313" key="2">
    <source>
        <dbReference type="Proteomes" id="UP001327027"/>
    </source>
</evidence>
<name>A0ABU5ZRD7_9FLAO</name>